<dbReference type="Proteomes" id="UP000031967">
    <property type="component" value="Unassembled WGS sequence"/>
</dbReference>
<comment type="subcellular location">
    <subcellularLocation>
        <location evidence="1 12 14">Cytoplasm</location>
    </subcellularLocation>
</comment>
<evidence type="ECO:0000256" key="12">
    <source>
        <dbReference type="HAMAP-Rule" id="MF_00455"/>
    </source>
</evidence>
<dbReference type="InterPro" id="IPR013022">
    <property type="entry name" value="Xyl_isomerase-like_TIM-brl"/>
</dbReference>
<keyword evidence="8 12" id="KW-0479">Metal-binding</keyword>
<evidence type="ECO:0000259" key="15">
    <source>
        <dbReference type="Pfam" id="PF01261"/>
    </source>
</evidence>
<sequence>MAYFDGVGKIEFEGKGSRNPLAFKQYNPKEVVAGKTMEEHLRFAVAYWHTYTGTGADPFGVGTAVRGWDRYSGLDLAKARLEAHFEFMEKIGIPFFCFHDRDIAPEGDTLQETNRNLDAIVERMQQYMKSSGVKLLWNTCNLFTHPRFVHGAATTCNADVYAYVGAQLKKSLEIGKELGAENYVFWGGREGYETLLNTDLKLELDNLARLFHMAVDYAKEIGFNAQFLIEPKPKEPTKHQYDFDAATTIAFLQSYGLKDHFKLNLEANHATLAGHTFEHELRVARLHGMLGSLDANQGDLLLGWDTDEFPTDLYATTLTMYEVLQNGGLGRGGVNFDAKVRRASFEPVDLFYAHIAGMDAYAKGLKVAAKLLEDRVFEDAIANRYRSFREGIGADIVSGKASLRSLEQYALQNKPIVNESGRQELLKATLNEYLFG</sequence>
<comment type="caution">
    <text evidence="16">The sequence shown here is derived from an EMBL/GenBank/DDBJ whole genome shotgun (WGS) entry which is preliminary data.</text>
</comment>
<dbReference type="SUPFAM" id="SSF51658">
    <property type="entry name" value="Xylose isomerase-like"/>
    <property type="match status" value="1"/>
</dbReference>
<keyword evidence="6 12" id="KW-0963">Cytoplasm</keyword>
<protein>
    <recommendedName>
        <fullName evidence="5 12">Xylose isomerase</fullName>
        <ecNumber evidence="4 12">5.3.1.5</ecNumber>
    </recommendedName>
</protein>
<comment type="subunit">
    <text evidence="3 12 14">Homotetramer.</text>
</comment>
<dbReference type="InterPro" id="IPR013452">
    <property type="entry name" value="Xylose_isom_bac"/>
</dbReference>
<dbReference type="NCBIfam" id="NF003998">
    <property type="entry name" value="PRK05474.1"/>
    <property type="match status" value="1"/>
</dbReference>
<feature type="domain" description="Xylose isomerase-like TIM barrel" evidence="15">
    <location>
        <begin position="118"/>
        <end position="278"/>
    </location>
</feature>
<organism evidence="16 17">
    <name type="scientific">Gordoniibacillus kamchatkensis</name>
    <dbReference type="NCBI Taxonomy" id="1590651"/>
    <lineage>
        <taxon>Bacteria</taxon>
        <taxon>Bacillati</taxon>
        <taxon>Bacillota</taxon>
        <taxon>Bacilli</taxon>
        <taxon>Bacillales</taxon>
        <taxon>Paenibacillaceae</taxon>
        <taxon>Gordoniibacillus</taxon>
    </lineage>
</organism>
<feature type="binding site" evidence="12">
    <location>
        <position position="307"/>
    </location>
    <ligand>
        <name>Mg(2+)</name>
        <dbReference type="ChEBI" id="CHEBI:18420"/>
        <label>2</label>
    </ligand>
</feature>
<feature type="active site" evidence="12">
    <location>
        <position position="99"/>
    </location>
</feature>
<dbReference type="PANTHER" id="PTHR48408:SF1">
    <property type="entry name" value="XYLOSE ISOMERASE"/>
    <property type="match status" value="1"/>
</dbReference>
<evidence type="ECO:0000256" key="8">
    <source>
        <dbReference type="ARBA" id="ARBA00022723"/>
    </source>
</evidence>
<comment type="catalytic activity">
    <reaction evidence="11 12 13">
        <text>alpha-D-xylose = alpha-D-xylulofuranose</text>
        <dbReference type="Rhea" id="RHEA:22816"/>
        <dbReference type="ChEBI" id="CHEBI:28518"/>
        <dbReference type="ChEBI" id="CHEBI:188998"/>
        <dbReference type="EC" id="5.3.1.5"/>
    </reaction>
</comment>
<keyword evidence="7 12" id="KW-0859">Xylose metabolism</keyword>
<dbReference type="HAMAP" id="MF_00455">
    <property type="entry name" value="Xylose_isom_A"/>
    <property type="match status" value="1"/>
</dbReference>
<dbReference type="EC" id="5.3.1.5" evidence="4 12"/>
<evidence type="ECO:0000256" key="4">
    <source>
        <dbReference type="ARBA" id="ARBA00011958"/>
    </source>
</evidence>
<dbReference type="PROSITE" id="PS51415">
    <property type="entry name" value="XYLOSE_ISOMERASE"/>
    <property type="match status" value="1"/>
</dbReference>
<comment type="similarity">
    <text evidence="2 12 13">Belongs to the xylose isomerase family.</text>
</comment>
<feature type="binding site" evidence="12">
    <location>
        <position position="269"/>
    </location>
    <ligand>
        <name>Mg(2+)</name>
        <dbReference type="ChEBI" id="CHEBI:18420"/>
        <label>2</label>
    </ligand>
</feature>
<dbReference type="InterPro" id="IPR036237">
    <property type="entry name" value="Xyl_isomerase-like_sf"/>
</dbReference>
<comment type="cofactor">
    <cofactor evidence="12">
        <name>Mg(2+)</name>
        <dbReference type="ChEBI" id="CHEBI:18420"/>
    </cofactor>
    <text evidence="12">Binds 2 magnesium ions per subunit.</text>
</comment>
<dbReference type="GO" id="GO:0016853">
    <property type="term" value="F:isomerase activity"/>
    <property type="evidence" value="ECO:0007669"/>
    <property type="project" value="UniProtKB-KW"/>
</dbReference>
<keyword evidence="12" id="KW-0460">Magnesium</keyword>
<evidence type="ECO:0000256" key="3">
    <source>
        <dbReference type="ARBA" id="ARBA00011881"/>
    </source>
</evidence>
<dbReference type="InterPro" id="IPR001998">
    <property type="entry name" value="Xylose_isomerase"/>
</dbReference>
<evidence type="ECO:0000313" key="16">
    <source>
        <dbReference type="EMBL" id="KIL38065.1"/>
    </source>
</evidence>
<evidence type="ECO:0000256" key="2">
    <source>
        <dbReference type="ARBA" id="ARBA00005765"/>
    </source>
</evidence>
<evidence type="ECO:0000256" key="5">
    <source>
        <dbReference type="ARBA" id="ARBA00018232"/>
    </source>
</evidence>
<reference evidence="16 17" key="1">
    <citation type="submission" date="2014-12" db="EMBL/GenBank/DDBJ databases">
        <title>Draft genome sequence of Paenibacillus kamchatkensis strain B-2647.</title>
        <authorList>
            <person name="Karlyshev A.V."/>
            <person name="Kudryashova E.B."/>
        </authorList>
    </citation>
    <scope>NUCLEOTIDE SEQUENCE [LARGE SCALE GENOMIC DNA]</scope>
    <source>
        <strain evidence="16 17">VKM B-2647</strain>
    </source>
</reference>
<proteinExistence type="inferred from homology"/>
<keyword evidence="10 12" id="KW-0119">Carbohydrate metabolism</keyword>
<evidence type="ECO:0000256" key="13">
    <source>
        <dbReference type="RuleBase" id="RU000609"/>
    </source>
</evidence>
<feature type="binding site" evidence="12">
    <location>
        <position position="337"/>
    </location>
    <ligand>
        <name>Mg(2+)</name>
        <dbReference type="ChEBI" id="CHEBI:18420"/>
        <label>1</label>
    </ligand>
</feature>
<evidence type="ECO:0000256" key="9">
    <source>
        <dbReference type="ARBA" id="ARBA00023235"/>
    </source>
</evidence>
<evidence type="ECO:0000313" key="17">
    <source>
        <dbReference type="Proteomes" id="UP000031967"/>
    </source>
</evidence>
<name>A0ABR5ABT7_9BACL</name>
<keyword evidence="9 12" id="KW-0413">Isomerase</keyword>
<evidence type="ECO:0000256" key="7">
    <source>
        <dbReference type="ARBA" id="ARBA00022629"/>
    </source>
</evidence>
<dbReference type="PANTHER" id="PTHR48408">
    <property type="match status" value="1"/>
</dbReference>
<evidence type="ECO:0000256" key="14">
    <source>
        <dbReference type="RuleBase" id="RU000610"/>
    </source>
</evidence>
<dbReference type="PRINTS" id="PR00688">
    <property type="entry name" value="XYLOSISMRASE"/>
</dbReference>
<accession>A0ABR5ABT7</accession>
<gene>
    <name evidence="12" type="primary">xylA</name>
    <name evidence="16" type="ORF">SD70_28750</name>
</gene>
<evidence type="ECO:0000256" key="1">
    <source>
        <dbReference type="ARBA" id="ARBA00004496"/>
    </source>
</evidence>
<evidence type="ECO:0000256" key="11">
    <source>
        <dbReference type="ARBA" id="ARBA00033659"/>
    </source>
</evidence>
<evidence type="ECO:0000256" key="6">
    <source>
        <dbReference type="ARBA" id="ARBA00022490"/>
    </source>
</evidence>
<evidence type="ECO:0000256" key="10">
    <source>
        <dbReference type="ARBA" id="ARBA00023277"/>
    </source>
</evidence>
<dbReference type="Pfam" id="PF01261">
    <property type="entry name" value="AP_endonuc_2"/>
    <property type="match status" value="1"/>
</dbReference>
<dbReference type="RefSeq" id="WP_041051986.1">
    <property type="nucleotide sequence ID" value="NZ_JXAK01000078.1"/>
</dbReference>
<dbReference type="Gene3D" id="3.20.20.150">
    <property type="entry name" value="Divalent-metal-dependent TIM barrel enzymes"/>
    <property type="match status" value="1"/>
</dbReference>
<feature type="binding site" evidence="12">
    <location>
        <position position="266"/>
    </location>
    <ligand>
        <name>Mg(2+)</name>
        <dbReference type="ChEBI" id="CHEBI:18420"/>
        <label>1</label>
    </ligand>
</feature>
<dbReference type="EMBL" id="JXAK01000078">
    <property type="protein sequence ID" value="KIL38065.1"/>
    <property type="molecule type" value="Genomic_DNA"/>
</dbReference>
<feature type="binding site" evidence="12">
    <location>
        <position position="230"/>
    </location>
    <ligand>
        <name>Mg(2+)</name>
        <dbReference type="ChEBI" id="CHEBI:18420"/>
        <label>1</label>
    </ligand>
</feature>
<feature type="binding site" evidence="12">
    <location>
        <position position="266"/>
    </location>
    <ligand>
        <name>Mg(2+)</name>
        <dbReference type="ChEBI" id="CHEBI:18420"/>
        <label>2</label>
    </ligand>
</feature>
<dbReference type="NCBIfam" id="TIGR02630">
    <property type="entry name" value="xylose_isom_A"/>
    <property type="match status" value="1"/>
</dbReference>
<feature type="binding site" evidence="12">
    <location>
        <position position="294"/>
    </location>
    <ligand>
        <name>Mg(2+)</name>
        <dbReference type="ChEBI" id="CHEBI:18420"/>
        <label>1</label>
    </ligand>
</feature>
<feature type="binding site" evidence="12">
    <location>
        <position position="305"/>
    </location>
    <ligand>
        <name>Mg(2+)</name>
        <dbReference type="ChEBI" id="CHEBI:18420"/>
        <label>2</label>
    </ligand>
</feature>
<feature type="active site" evidence="12">
    <location>
        <position position="102"/>
    </location>
</feature>
<keyword evidence="17" id="KW-1185">Reference proteome</keyword>